<name>A0A4R4NVK7_9ACTN</name>
<dbReference type="OrthoDB" id="1683430at2"/>
<evidence type="ECO:0000313" key="3">
    <source>
        <dbReference type="EMBL" id="TDC12143.1"/>
    </source>
</evidence>
<comment type="caution">
    <text evidence="3">The sequence shown here is derived from an EMBL/GenBank/DDBJ whole genome shotgun (WGS) entry which is preliminary data.</text>
</comment>
<dbReference type="Pfam" id="PF03551">
    <property type="entry name" value="PadR"/>
    <property type="match status" value="1"/>
</dbReference>
<dbReference type="RefSeq" id="WP_131942581.1">
    <property type="nucleotide sequence ID" value="NZ_BAAAMX010000066.1"/>
</dbReference>
<dbReference type="InterPro" id="IPR036390">
    <property type="entry name" value="WH_DNA-bd_sf"/>
</dbReference>
<feature type="compositionally biased region" description="Gly residues" evidence="1">
    <location>
        <begin position="48"/>
        <end position="60"/>
    </location>
</feature>
<dbReference type="InterPro" id="IPR036388">
    <property type="entry name" value="WH-like_DNA-bd_sf"/>
</dbReference>
<dbReference type="SUPFAM" id="SSF46785">
    <property type="entry name" value="Winged helix' DNA-binding domain"/>
    <property type="match status" value="1"/>
</dbReference>
<evidence type="ECO:0000256" key="1">
    <source>
        <dbReference type="SAM" id="MobiDB-lite"/>
    </source>
</evidence>
<organism evidence="3 4">
    <name type="scientific">Actinomadura bangladeshensis</name>
    <dbReference type="NCBI Taxonomy" id="453573"/>
    <lineage>
        <taxon>Bacteria</taxon>
        <taxon>Bacillati</taxon>
        <taxon>Actinomycetota</taxon>
        <taxon>Actinomycetes</taxon>
        <taxon>Streptosporangiales</taxon>
        <taxon>Thermomonosporaceae</taxon>
        <taxon>Actinomadura</taxon>
    </lineage>
</organism>
<dbReference type="InterPro" id="IPR005149">
    <property type="entry name" value="Tscrpt_reg_PadR_N"/>
</dbReference>
<dbReference type="PANTHER" id="PTHR43252">
    <property type="entry name" value="TRANSCRIPTIONAL REGULATOR YQJI"/>
    <property type="match status" value="1"/>
</dbReference>
<proteinExistence type="predicted"/>
<feature type="region of interest" description="Disordered" evidence="1">
    <location>
        <begin position="29"/>
        <end position="62"/>
    </location>
</feature>
<evidence type="ECO:0000259" key="2">
    <source>
        <dbReference type="Pfam" id="PF03551"/>
    </source>
</evidence>
<evidence type="ECO:0000313" key="4">
    <source>
        <dbReference type="Proteomes" id="UP000295431"/>
    </source>
</evidence>
<dbReference type="Gene3D" id="1.10.10.10">
    <property type="entry name" value="Winged helix-like DNA-binding domain superfamily/Winged helix DNA-binding domain"/>
    <property type="match status" value="1"/>
</dbReference>
<reference evidence="3 4" key="1">
    <citation type="submission" date="2019-03" db="EMBL/GenBank/DDBJ databases">
        <title>Draft genome sequences of novel Actinobacteria.</title>
        <authorList>
            <person name="Sahin N."/>
            <person name="Ay H."/>
            <person name="Saygin H."/>
        </authorList>
    </citation>
    <scope>NUCLEOTIDE SEQUENCE [LARGE SCALE GENOMIC DNA]</scope>
    <source>
        <strain evidence="3 4">DSM 45347</strain>
    </source>
</reference>
<sequence>MGHMHGHGPWGRGDFPNLGALFGGGAPFGGGPGGFGHGPGPRPPWARGRGGPWGRGPGGGRARKGNVRAAILVLLAEEPRNGYQIIQEINERSGGAWKPSPGAVYPALQQLADEGLIAGDESGGRRTHHLTDEGRGYVEENADRLAEPWAEMTPEFGEGVPELFKQAAQTGAAVMQIVHSGSPGQVAQAKDVLAETRRSLYRILADDLEDPGPTAADDEE</sequence>
<feature type="domain" description="Transcription regulator PadR N-terminal" evidence="2">
    <location>
        <begin position="71"/>
        <end position="139"/>
    </location>
</feature>
<dbReference type="EMBL" id="SMJW01000143">
    <property type="protein sequence ID" value="TDC12143.1"/>
    <property type="molecule type" value="Genomic_DNA"/>
</dbReference>
<feature type="compositionally biased region" description="Gly residues" evidence="1">
    <location>
        <begin position="29"/>
        <end position="39"/>
    </location>
</feature>
<dbReference type="AlphaFoldDB" id="A0A4R4NVK7"/>
<accession>A0A4R4NVK7</accession>
<gene>
    <name evidence="3" type="ORF">E1284_25040</name>
</gene>
<dbReference type="Proteomes" id="UP000295431">
    <property type="component" value="Unassembled WGS sequence"/>
</dbReference>
<protein>
    <submittedName>
        <fullName evidence="3">PadR family transcriptional regulator</fullName>
    </submittedName>
</protein>
<keyword evidence="4" id="KW-1185">Reference proteome</keyword>
<dbReference type="PANTHER" id="PTHR43252:SF2">
    <property type="entry name" value="TRANSCRIPTION REGULATOR, PADR-LIKE FAMILY"/>
    <property type="match status" value="1"/>
</dbReference>